<reference evidence="2 3" key="1">
    <citation type="submission" date="2015-02" db="EMBL/GenBank/DDBJ databases">
        <title>Single-cell genomics of uncultivated deep-branching MTB reveals a conserved set of magnetosome genes.</title>
        <authorList>
            <person name="Kolinko S."/>
            <person name="Richter M."/>
            <person name="Glockner F.O."/>
            <person name="Brachmann A."/>
            <person name="Schuler D."/>
        </authorList>
    </citation>
    <scope>NUCLEOTIDE SEQUENCE [LARGE SCALE GENOMIC DNA]</scope>
    <source>
        <strain evidence="2">TM-1</strain>
    </source>
</reference>
<dbReference type="Proteomes" id="UP000033423">
    <property type="component" value="Unassembled WGS sequence"/>
</dbReference>
<evidence type="ECO:0000313" key="2">
    <source>
        <dbReference type="EMBL" id="KJU84243.1"/>
    </source>
</evidence>
<gene>
    <name evidence="2" type="ORF">MBAV_003564</name>
</gene>
<evidence type="ECO:0000313" key="3">
    <source>
        <dbReference type="Proteomes" id="UP000033423"/>
    </source>
</evidence>
<name>A0A0F3GU50_9BACT</name>
<protein>
    <submittedName>
        <fullName evidence="2">Uncharacterized protein</fullName>
    </submittedName>
</protein>
<dbReference type="AlphaFoldDB" id="A0A0F3GU50"/>
<keyword evidence="1" id="KW-1133">Transmembrane helix</keyword>
<keyword evidence="1" id="KW-0472">Membrane</keyword>
<keyword evidence="3" id="KW-1185">Reference proteome</keyword>
<organism evidence="2 3">
    <name type="scientific">Candidatus Magnetobacterium bavaricum</name>
    <dbReference type="NCBI Taxonomy" id="29290"/>
    <lineage>
        <taxon>Bacteria</taxon>
        <taxon>Pseudomonadati</taxon>
        <taxon>Nitrospirota</taxon>
        <taxon>Thermodesulfovibrionia</taxon>
        <taxon>Thermodesulfovibrionales</taxon>
        <taxon>Candidatus Magnetobacteriaceae</taxon>
        <taxon>Candidatus Magnetobacterium</taxon>
    </lineage>
</organism>
<comment type="caution">
    <text evidence="2">The sequence shown here is derived from an EMBL/GenBank/DDBJ whole genome shotgun (WGS) entry which is preliminary data.</text>
</comment>
<evidence type="ECO:0000256" key="1">
    <source>
        <dbReference type="SAM" id="Phobius"/>
    </source>
</evidence>
<feature type="transmembrane region" description="Helical" evidence="1">
    <location>
        <begin position="31"/>
        <end position="50"/>
    </location>
</feature>
<sequence length="66" mass="7724">MGASPPTPYKEGVLWPGWVRLTAGKSCPLSMYKILTILLLFMKVSFFWFYNVEQIYCGMKLPWLFK</sequence>
<dbReference type="EMBL" id="LACI01001554">
    <property type="protein sequence ID" value="KJU84243.1"/>
    <property type="molecule type" value="Genomic_DNA"/>
</dbReference>
<accession>A0A0F3GU50</accession>
<proteinExistence type="predicted"/>
<keyword evidence="1" id="KW-0812">Transmembrane</keyword>